<evidence type="ECO:0000256" key="1">
    <source>
        <dbReference type="SAM" id="MobiDB-lite"/>
    </source>
</evidence>
<evidence type="ECO:0000313" key="2">
    <source>
        <dbReference type="Proteomes" id="UP000695022"/>
    </source>
</evidence>
<feature type="region of interest" description="Disordered" evidence="1">
    <location>
        <begin position="38"/>
        <end position="141"/>
    </location>
</feature>
<protein>
    <submittedName>
        <fullName evidence="3">Uncharacterized protein LOC106811191</fullName>
    </submittedName>
</protein>
<organism evidence="2 3">
    <name type="scientific">Priapulus caudatus</name>
    <name type="common">Priapulid worm</name>
    <dbReference type="NCBI Taxonomy" id="37621"/>
    <lineage>
        <taxon>Eukaryota</taxon>
        <taxon>Metazoa</taxon>
        <taxon>Ecdysozoa</taxon>
        <taxon>Scalidophora</taxon>
        <taxon>Priapulida</taxon>
        <taxon>Priapulimorpha</taxon>
        <taxon>Priapulimorphida</taxon>
        <taxon>Priapulidae</taxon>
        <taxon>Priapulus</taxon>
    </lineage>
</organism>
<feature type="compositionally biased region" description="Basic and acidic residues" evidence="1">
    <location>
        <begin position="199"/>
        <end position="212"/>
    </location>
</feature>
<name>A0ABM1EDF3_PRICU</name>
<sequence length="224" mass="24917">MPVATAFLAILKGFGSFLLLLAGLTAFATVVQNLKSRSNRRKKLHSVKSVEDEEERLKRHEDGKREAREKADVEHMRKANDYVDRKLKPRQEELRQRKLAEADRFSDPAWKDPGHKLGTTKEDTNSGTSPTEPTIKDESELVAEGARRVQDALRAFSDVDDLGLDDEALTFAPAKLVTPAIPSSDEEFEMLEAACLDESSQRPEQADHRVAADRAPTPSTVPIA</sequence>
<accession>A0ABM1EDF3</accession>
<proteinExistence type="predicted"/>
<gene>
    <name evidence="3" type="primary">LOC106811191</name>
</gene>
<feature type="compositionally biased region" description="Basic and acidic residues" evidence="1">
    <location>
        <begin position="55"/>
        <end position="124"/>
    </location>
</feature>
<dbReference type="GeneID" id="106811191"/>
<reference evidence="3" key="1">
    <citation type="submission" date="2025-08" db="UniProtKB">
        <authorList>
            <consortium name="RefSeq"/>
        </authorList>
    </citation>
    <scope>IDENTIFICATION</scope>
</reference>
<dbReference type="Proteomes" id="UP000695022">
    <property type="component" value="Unplaced"/>
</dbReference>
<evidence type="ECO:0000313" key="3">
    <source>
        <dbReference type="RefSeq" id="XP_014670224.1"/>
    </source>
</evidence>
<feature type="region of interest" description="Disordered" evidence="1">
    <location>
        <begin position="197"/>
        <end position="224"/>
    </location>
</feature>
<keyword evidence="2" id="KW-1185">Reference proteome</keyword>
<dbReference type="RefSeq" id="XP_014670224.1">
    <property type="nucleotide sequence ID" value="XM_014814738.1"/>
</dbReference>